<sequence length="149" mass="17322">MAYHLAQLNVARMKGVSIEDPEMKDFRDNTDRVNELAESSPGFIWRDVIDTEAAPTPNALNDEQVLINFSVWEDVASLREFTYKTFHSAIMKRQKEWFQKYGTAHYVLWWIEAGTTPTAQEGLEKLEFLQKHGASKEAFTFKEVYEKPE</sequence>
<dbReference type="InterPro" id="IPR011008">
    <property type="entry name" value="Dimeric_a/b-barrel"/>
</dbReference>
<dbReference type="Proteomes" id="UP000030140">
    <property type="component" value="Unassembled WGS sequence"/>
</dbReference>
<name>A0A0A2GUA9_9FLAO</name>
<dbReference type="Pfam" id="PF11695">
    <property type="entry name" value="DUF3291"/>
    <property type="match status" value="1"/>
</dbReference>
<feature type="domain" description="DUF3291" evidence="1">
    <location>
        <begin position="5"/>
        <end position="143"/>
    </location>
</feature>
<proteinExistence type="predicted"/>
<dbReference type="InterPro" id="IPR021708">
    <property type="entry name" value="DUF3291"/>
</dbReference>
<dbReference type="OrthoDB" id="2376237at2"/>
<dbReference type="Gene3D" id="3.30.70.100">
    <property type="match status" value="1"/>
</dbReference>
<reference evidence="2 3" key="1">
    <citation type="submission" date="2014-10" db="EMBL/GenBank/DDBJ databases">
        <title>Draft genome sequence of the proteorhodopsin-containing marine bacterium Dokdonia donghaensis.</title>
        <authorList>
            <person name="Gomez-Consarnau L."/>
            <person name="Gonzalez J.M."/>
            <person name="Riedel T."/>
            <person name="Jaenicke S."/>
            <person name="Wagner-Doebler I."/>
            <person name="Fuhrman J.A."/>
        </authorList>
    </citation>
    <scope>NUCLEOTIDE SEQUENCE [LARGE SCALE GENOMIC DNA]</scope>
    <source>
        <strain evidence="2 3">DSW-1</strain>
    </source>
</reference>
<comment type="caution">
    <text evidence="2">The sequence shown here is derived from an EMBL/GenBank/DDBJ whole genome shotgun (WGS) entry which is preliminary data.</text>
</comment>
<protein>
    <recommendedName>
        <fullName evidence="1">DUF3291 domain-containing protein</fullName>
    </recommendedName>
</protein>
<dbReference type="EMBL" id="JSAQ01000001">
    <property type="protein sequence ID" value="KGO06844.1"/>
    <property type="molecule type" value="Genomic_DNA"/>
</dbReference>
<gene>
    <name evidence="2" type="ORF">NV36_08290</name>
</gene>
<organism evidence="2 3">
    <name type="scientific">Dokdonia donghaensis DSW-1</name>
    <dbReference type="NCBI Taxonomy" id="1300343"/>
    <lineage>
        <taxon>Bacteria</taxon>
        <taxon>Pseudomonadati</taxon>
        <taxon>Bacteroidota</taxon>
        <taxon>Flavobacteriia</taxon>
        <taxon>Flavobacteriales</taxon>
        <taxon>Flavobacteriaceae</taxon>
        <taxon>Dokdonia</taxon>
    </lineage>
</organism>
<evidence type="ECO:0000313" key="2">
    <source>
        <dbReference type="EMBL" id="KGO06844.1"/>
    </source>
</evidence>
<evidence type="ECO:0000259" key="1">
    <source>
        <dbReference type="Pfam" id="PF11695"/>
    </source>
</evidence>
<dbReference type="PATRIC" id="fig|1300343.5.peg.536"/>
<keyword evidence="3" id="KW-1185">Reference proteome</keyword>
<evidence type="ECO:0000313" key="3">
    <source>
        <dbReference type="Proteomes" id="UP000030140"/>
    </source>
</evidence>
<dbReference type="AlphaFoldDB" id="A0A0A2GUA9"/>
<dbReference type="SUPFAM" id="SSF54909">
    <property type="entry name" value="Dimeric alpha+beta barrel"/>
    <property type="match status" value="1"/>
</dbReference>
<accession>A0A0A2GUA9</accession>
<dbReference type="KEGG" id="ddo:I597_0529"/>
<dbReference type="RefSeq" id="WP_035326070.1">
    <property type="nucleotide sequence ID" value="NZ_CP015125.1"/>
</dbReference>